<dbReference type="PANTHER" id="PTHR46696">
    <property type="entry name" value="P450, PUTATIVE (EUROFUNG)-RELATED"/>
    <property type="match status" value="1"/>
</dbReference>
<evidence type="ECO:0000313" key="3">
    <source>
        <dbReference type="EMBL" id="BCM24265.1"/>
    </source>
</evidence>
<keyword evidence="4" id="KW-1185">Reference proteome</keyword>
<dbReference type="PANTHER" id="PTHR46696:SF1">
    <property type="entry name" value="CYTOCHROME P450 YJIB-RELATED"/>
    <property type="match status" value="1"/>
</dbReference>
<keyword evidence="2" id="KW-0349">Heme</keyword>
<evidence type="ECO:0000313" key="4">
    <source>
        <dbReference type="Proteomes" id="UP000826722"/>
    </source>
</evidence>
<dbReference type="GO" id="GO:0005506">
    <property type="term" value="F:iron ion binding"/>
    <property type="evidence" value="ECO:0007669"/>
    <property type="project" value="InterPro"/>
</dbReference>
<sequence>MNIQPHQLTPHFHSQAFQENLYTNYRQYLEFTPVFRSAENVIYLTRYEDCIKLLSSENFKRIAPSGGSNPLNQLSNEQTPLEMMITSWMLFMDPPRHDLVRKAFSPPFLVGALKQLEPFIREQLQSLFASMPRSGEVEILDALAFPLPVIVITEILGVPKSDIEMFRLWSLELTKALDSGNDLEIRNGTAAALQLKAYFTDLLKRPKFLLGHGLINTILNSNEYSLTVDELLYGAIFILWAGHETTKNLISSGFHTLSQYPEVVRDLQAHPVLIEAAIEEMLRYETPVQKISRWAHSHEQFGEYVVPKSTLVTALLGAANRDGAIFEQPDVFDLRRKKNRHIAFGTGIHHCLGALLARMEGRIVFGELIPQLVKLEPVSHEWRIYSAFRSLDSLRLDVKFK</sequence>
<gene>
    <name evidence="3" type="primary">cypA</name>
    <name evidence="3" type="ORF">ZMTM_05240</name>
</gene>
<keyword evidence="2" id="KW-0503">Monooxygenase</keyword>
<dbReference type="GO" id="GO:0020037">
    <property type="term" value="F:heme binding"/>
    <property type="evidence" value="ECO:0007669"/>
    <property type="project" value="InterPro"/>
</dbReference>
<name>A0A8D5JKV2_9PROT</name>
<keyword evidence="2" id="KW-0408">Iron</keyword>
<dbReference type="GO" id="GO:0004497">
    <property type="term" value="F:monooxygenase activity"/>
    <property type="evidence" value="ECO:0007669"/>
    <property type="project" value="UniProtKB-KW"/>
</dbReference>
<dbReference type="RefSeq" id="WP_221764811.1">
    <property type="nucleotide sequence ID" value="NZ_AP024110.1"/>
</dbReference>
<dbReference type="InterPro" id="IPR036396">
    <property type="entry name" value="Cyt_P450_sf"/>
</dbReference>
<dbReference type="Gene3D" id="1.10.630.10">
    <property type="entry name" value="Cytochrome P450"/>
    <property type="match status" value="1"/>
</dbReference>
<dbReference type="PROSITE" id="PS00086">
    <property type="entry name" value="CYTOCHROME_P450"/>
    <property type="match status" value="1"/>
</dbReference>
<dbReference type="InterPro" id="IPR017972">
    <property type="entry name" value="Cyt_P450_CS"/>
</dbReference>
<accession>A0A8D5JKV2</accession>
<dbReference type="Proteomes" id="UP000826722">
    <property type="component" value="Chromosome"/>
</dbReference>
<dbReference type="Pfam" id="PF00067">
    <property type="entry name" value="p450"/>
    <property type="match status" value="1"/>
</dbReference>
<dbReference type="PRINTS" id="PR00359">
    <property type="entry name" value="BP450"/>
</dbReference>
<comment type="similarity">
    <text evidence="1 2">Belongs to the cytochrome P450 family.</text>
</comment>
<dbReference type="AlphaFoldDB" id="A0A8D5JKV2"/>
<dbReference type="KEGG" id="mpau:ZMTM_05240"/>
<reference evidence="3" key="1">
    <citation type="journal article" date="2021" name="Arch. Microbiol.">
        <title>Methyloradius palustris gen. nov., sp. nov., a methanol-oxidizing bacterium isolated from snow.</title>
        <authorList>
            <person name="Miyadera T."/>
            <person name="Kojima H."/>
            <person name="Fukui M."/>
        </authorList>
    </citation>
    <scope>NUCLEOTIDE SEQUENCE</scope>
    <source>
        <strain evidence="3">Zm11</strain>
    </source>
</reference>
<dbReference type="GO" id="GO:0016705">
    <property type="term" value="F:oxidoreductase activity, acting on paired donors, with incorporation or reduction of molecular oxygen"/>
    <property type="evidence" value="ECO:0007669"/>
    <property type="project" value="InterPro"/>
</dbReference>
<dbReference type="InterPro" id="IPR001128">
    <property type="entry name" value="Cyt_P450"/>
</dbReference>
<keyword evidence="2" id="KW-0560">Oxidoreductase</keyword>
<dbReference type="SUPFAM" id="SSF48264">
    <property type="entry name" value="Cytochrome P450"/>
    <property type="match status" value="1"/>
</dbReference>
<evidence type="ECO:0000256" key="1">
    <source>
        <dbReference type="ARBA" id="ARBA00010617"/>
    </source>
</evidence>
<dbReference type="PRINTS" id="PR00385">
    <property type="entry name" value="P450"/>
</dbReference>
<organism evidence="3 4">
    <name type="scientific">Methyloradius palustris</name>
    <dbReference type="NCBI Taxonomy" id="2778876"/>
    <lineage>
        <taxon>Bacteria</taxon>
        <taxon>Pseudomonadati</taxon>
        <taxon>Pseudomonadota</taxon>
        <taxon>Betaproteobacteria</taxon>
        <taxon>Nitrosomonadales</taxon>
        <taxon>Methylophilaceae</taxon>
        <taxon>Methyloradius</taxon>
    </lineage>
</organism>
<dbReference type="InterPro" id="IPR002397">
    <property type="entry name" value="Cyt_P450_B"/>
</dbReference>
<protein>
    <submittedName>
        <fullName evidence="3">Cytochrome P450</fullName>
    </submittedName>
</protein>
<keyword evidence="2" id="KW-0479">Metal-binding</keyword>
<dbReference type="EMBL" id="AP024110">
    <property type="protein sequence ID" value="BCM24265.1"/>
    <property type="molecule type" value="Genomic_DNA"/>
</dbReference>
<evidence type="ECO:0000256" key="2">
    <source>
        <dbReference type="RuleBase" id="RU000461"/>
    </source>
</evidence>
<proteinExistence type="inferred from homology"/>
<dbReference type="CDD" id="cd20625">
    <property type="entry name" value="CYP164-like"/>
    <property type="match status" value="1"/>
</dbReference>